<comment type="caution">
    <text evidence="1">The sequence shown here is derived from an EMBL/GenBank/DDBJ whole genome shotgun (WGS) entry which is preliminary data.</text>
</comment>
<accession>A0A0U9HA86</accession>
<dbReference type="Proteomes" id="UP000052946">
    <property type="component" value="Unassembled WGS sequence"/>
</dbReference>
<protein>
    <recommendedName>
        <fullName evidence="3">Sce7726 family protein</fullName>
    </recommendedName>
</protein>
<evidence type="ECO:0008006" key="3">
    <source>
        <dbReference type="Google" id="ProtNLM"/>
    </source>
</evidence>
<gene>
    <name evidence="1" type="ORF">OPHB3_3523</name>
</gene>
<dbReference type="AlphaFoldDB" id="A0A0U9HA86"/>
<dbReference type="EMBL" id="BBXV01000049">
    <property type="protein sequence ID" value="GAQ19554.1"/>
    <property type="molecule type" value="Genomic_DNA"/>
</dbReference>
<name>A0A0U9HA86_9BACI</name>
<sequence length="191" mass="21992">MKKLDDKEIRTTLISRLRGYKNCKVFEEVTVPSGKARADIVSVNGHVVAYEIKSDFDSIRRLESQITEYDKNFEMNYIVVGAKYANSIYNIIPDYWGVIVAQKTRINTIRLSFNRKAKLNPNLSFKEFLSLLSSNDIKRIASGKDYLGDLLTPSEVRKLFKQEVIKMLDDSLPKTVKSHLKNQVRLKLKNS</sequence>
<reference evidence="1 2" key="2">
    <citation type="journal article" date="2016" name="Genome Announc.">
        <title>Draft Genome Sequence of Oceanobacillus picturae Heshi-B3, Isolated from Fermented Rice Bran in a Traditional Japanese Seafood Dish.</title>
        <authorList>
            <person name="Akuzawa S."/>
            <person name="Nagaoka J."/>
            <person name="Kanekatsu M."/>
            <person name="Kanesaki Y."/>
            <person name="Suzuki T."/>
        </authorList>
    </citation>
    <scope>NUCLEOTIDE SEQUENCE [LARGE SCALE GENOMIC DNA]</scope>
    <source>
        <strain evidence="1 2">Heshi-B3</strain>
    </source>
</reference>
<dbReference type="RefSeq" id="WP_058951165.1">
    <property type="nucleotide sequence ID" value="NZ_BBXV01000049.1"/>
</dbReference>
<evidence type="ECO:0000313" key="2">
    <source>
        <dbReference type="Proteomes" id="UP000052946"/>
    </source>
</evidence>
<dbReference type="NCBIfam" id="NF033832">
    <property type="entry name" value="sce7726_fam"/>
    <property type="match status" value="1"/>
</dbReference>
<dbReference type="OrthoDB" id="128875at2"/>
<proteinExistence type="predicted"/>
<organism evidence="1 2">
    <name type="scientific">Oceanobacillus picturae</name>
    <dbReference type="NCBI Taxonomy" id="171693"/>
    <lineage>
        <taxon>Bacteria</taxon>
        <taxon>Bacillati</taxon>
        <taxon>Bacillota</taxon>
        <taxon>Bacilli</taxon>
        <taxon>Bacillales</taxon>
        <taxon>Bacillaceae</taxon>
        <taxon>Oceanobacillus</taxon>
    </lineage>
</organism>
<evidence type="ECO:0000313" key="1">
    <source>
        <dbReference type="EMBL" id="GAQ19554.1"/>
    </source>
</evidence>
<reference evidence="2" key="1">
    <citation type="submission" date="2015-07" db="EMBL/GenBank/DDBJ databases">
        <title>Draft Genome Sequence of Oceanobacillus picturae Heshi-B3 that Was Isolated from Fermented Rice Bran with Aging Salted Mackerel, Which Was Named Heshiko as Traditional Fermented Seafood in Japan.</title>
        <authorList>
            <person name="Akuzawa S."/>
            <person name="Nakagawa J."/>
            <person name="Kanekatsu T."/>
            <person name="Kanesaki Y."/>
            <person name="Suzuki T."/>
        </authorList>
    </citation>
    <scope>NUCLEOTIDE SEQUENCE [LARGE SCALE GENOMIC DNA]</scope>
    <source>
        <strain evidence="2">Heshi-B3</strain>
    </source>
</reference>
<dbReference type="InterPro" id="IPR047729">
    <property type="entry name" value="Sce7726-like"/>
</dbReference>